<protein>
    <submittedName>
        <fullName evidence="4">NUDIX hydrolase</fullName>
    </submittedName>
</protein>
<dbReference type="InterPro" id="IPR015797">
    <property type="entry name" value="NUDIX_hydrolase-like_dom_sf"/>
</dbReference>
<gene>
    <name evidence="4" type="ORF">H8S59_12925</name>
</gene>
<dbReference type="SUPFAM" id="SSF55811">
    <property type="entry name" value="Nudix"/>
    <property type="match status" value="1"/>
</dbReference>
<proteinExistence type="predicted"/>
<comment type="caution">
    <text evidence="4">The sequence shown here is derived from an EMBL/GenBank/DDBJ whole genome shotgun (WGS) entry which is preliminary data.</text>
</comment>
<dbReference type="PROSITE" id="PS00893">
    <property type="entry name" value="NUDIX_BOX"/>
    <property type="match status" value="1"/>
</dbReference>
<dbReference type="InterPro" id="IPR020084">
    <property type="entry name" value="NUDIX_hydrolase_CS"/>
</dbReference>
<evidence type="ECO:0000313" key="4">
    <source>
        <dbReference type="EMBL" id="MBC3950664.1"/>
    </source>
</evidence>
<comment type="cofactor">
    <cofactor evidence="1">
        <name>Mg(2+)</name>
        <dbReference type="ChEBI" id="CHEBI:18420"/>
    </cofactor>
</comment>
<dbReference type="InterPro" id="IPR000086">
    <property type="entry name" value="NUDIX_hydrolase_dom"/>
</dbReference>
<organism evidence="4 5">
    <name type="scientific">Pseudomonas folii</name>
    <dbReference type="NCBI Taxonomy" id="2762593"/>
    <lineage>
        <taxon>Bacteria</taxon>
        <taxon>Pseudomonadati</taxon>
        <taxon>Pseudomonadota</taxon>
        <taxon>Gammaproteobacteria</taxon>
        <taxon>Pseudomonadales</taxon>
        <taxon>Pseudomonadaceae</taxon>
        <taxon>Pseudomonas</taxon>
    </lineage>
</organism>
<dbReference type="Gene3D" id="3.90.79.10">
    <property type="entry name" value="Nucleoside Triphosphate Pyrophosphohydrolase"/>
    <property type="match status" value="1"/>
</dbReference>
<dbReference type="PROSITE" id="PS51462">
    <property type="entry name" value="NUDIX"/>
    <property type="match status" value="1"/>
</dbReference>
<dbReference type="EMBL" id="JACONW010000052">
    <property type="protein sequence ID" value="MBC3950664.1"/>
    <property type="molecule type" value="Genomic_DNA"/>
</dbReference>
<evidence type="ECO:0000256" key="2">
    <source>
        <dbReference type="ARBA" id="ARBA00022801"/>
    </source>
</evidence>
<evidence type="ECO:0000259" key="3">
    <source>
        <dbReference type="PROSITE" id="PS51462"/>
    </source>
</evidence>
<dbReference type="Proteomes" id="UP000651852">
    <property type="component" value="Unassembled WGS sequence"/>
</dbReference>
<reference evidence="4 5" key="1">
    <citation type="submission" date="2020-08" db="EMBL/GenBank/DDBJ databases">
        <title>Putative novel bacterial strains isolated from necrotic wheat leaf tissues caused by Xanthomonas translucens.</title>
        <authorList>
            <person name="Tambong J.T."/>
        </authorList>
    </citation>
    <scope>NUCLEOTIDE SEQUENCE [LARGE SCALE GENOMIC DNA]</scope>
    <source>
        <strain evidence="4 5">DOAB 1069</strain>
    </source>
</reference>
<dbReference type="Pfam" id="PF00293">
    <property type="entry name" value="NUDIX"/>
    <property type="match status" value="1"/>
</dbReference>
<name>A0ABR7B0J6_9PSED</name>
<dbReference type="RefSeq" id="WP_187521657.1">
    <property type="nucleotide sequence ID" value="NZ_JACONW010000052.1"/>
</dbReference>
<keyword evidence="2 4" id="KW-0378">Hydrolase</keyword>
<keyword evidence="5" id="KW-1185">Reference proteome</keyword>
<feature type="domain" description="Nudix hydrolase" evidence="3">
    <location>
        <begin position="2"/>
        <end position="139"/>
    </location>
</feature>
<sequence length="152" mass="16649">MPSHPPFSGAKIALLCNGLILSYQRDDKPSIPWPNLWDLPGGGREGEEAPLACALRETEEEFGLTIAPESIVWARVYPGQGLGGLDTWFFVAHVLPGTFANIHFGTEGQRWAVTTIEAFLANTSAIPHFQHRLREYLLSNPGNVTPGPLAHH</sequence>
<accession>A0ABR7B0J6</accession>
<evidence type="ECO:0000313" key="5">
    <source>
        <dbReference type="Proteomes" id="UP000651852"/>
    </source>
</evidence>
<dbReference type="GO" id="GO:0016787">
    <property type="term" value="F:hydrolase activity"/>
    <property type="evidence" value="ECO:0007669"/>
    <property type="project" value="UniProtKB-KW"/>
</dbReference>
<dbReference type="CDD" id="cd04682">
    <property type="entry name" value="NUDIX_Hydrolase"/>
    <property type="match status" value="1"/>
</dbReference>
<evidence type="ECO:0000256" key="1">
    <source>
        <dbReference type="ARBA" id="ARBA00001946"/>
    </source>
</evidence>